<feature type="transmembrane region" description="Helical" evidence="7">
    <location>
        <begin position="390"/>
        <end position="413"/>
    </location>
</feature>
<protein>
    <recommendedName>
        <fullName evidence="10">Solute carrier family 40 protein</fullName>
    </recommendedName>
</protein>
<feature type="compositionally biased region" description="Basic and acidic residues" evidence="6">
    <location>
        <begin position="538"/>
        <end position="549"/>
    </location>
</feature>
<dbReference type="Pfam" id="PF13347">
    <property type="entry name" value="MFS_2"/>
    <property type="match status" value="1"/>
</dbReference>
<evidence type="ECO:0000256" key="3">
    <source>
        <dbReference type="ARBA" id="ARBA00022692"/>
    </source>
</evidence>
<feature type="transmembrane region" description="Helical" evidence="7">
    <location>
        <begin position="284"/>
        <end position="312"/>
    </location>
</feature>
<evidence type="ECO:0000256" key="5">
    <source>
        <dbReference type="ARBA" id="ARBA00023136"/>
    </source>
</evidence>
<feature type="compositionally biased region" description="Basic residues" evidence="6">
    <location>
        <begin position="526"/>
        <end position="537"/>
    </location>
</feature>
<comment type="subcellular location">
    <subcellularLocation>
        <location evidence="1">Membrane</location>
        <topology evidence="1">Multi-pass membrane protein</topology>
    </subcellularLocation>
</comment>
<feature type="region of interest" description="Disordered" evidence="6">
    <location>
        <begin position="597"/>
        <end position="627"/>
    </location>
</feature>
<feature type="transmembrane region" description="Helical" evidence="7">
    <location>
        <begin position="129"/>
        <end position="151"/>
    </location>
</feature>
<keyword evidence="4 7" id="KW-1133">Transmembrane helix</keyword>
<dbReference type="InterPro" id="IPR036259">
    <property type="entry name" value="MFS_trans_sf"/>
</dbReference>
<evidence type="ECO:0000256" key="4">
    <source>
        <dbReference type="ARBA" id="ARBA00022989"/>
    </source>
</evidence>
<comment type="caution">
    <text evidence="8">The sequence shown here is derived from an EMBL/GenBank/DDBJ whole genome shotgun (WGS) entry which is preliminary data.</text>
</comment>
<evidence type="ECO:0008006" key="10">
    <source>
        <dbReference type="Google" id="ProtNLM"/>
    </source>
</evidence>
<name>A0ABN9QVM3_9DINO</name>
<keyword evidence="3 7" id="KW-0812">Transmembrane</keyword>
<gene>
    <name evidence="8" type="ORF">PCOR1329_LOCUS14457</name>
</gene>
<dbReference type="EMBL" id="CAUYUJ010004324">
    <property type="protein sequence ID" value="CAK0809127.1"/>
    <property type="molecule type" value="Genomic_DNA"/>
</dbReference>
<evidence type="ECO:0000256" key="1">
    <source>
        <dbReference type="ARBA" id="ARBA00004141"/>
    </source>
</evidence>
<reference evidence="8" key="1">
    <citation type="submission" date="2023-10" db="EMBL/GenBank/DDBJ databases">
        <authorList>
            <person name="Chen Y."/>
            <person name="Shah S."/>
            <person name="Dougan E. K."/>
            <person name="Thang M."/>
            <person name="Chan C."/>
        </authorList>
    </citation>
    <scope>NUCLEOTIDE SEQUENCE [LARGE SCALE GENOMIC DNA]</scope>
</reference>
<feature type="transmembrane region" description="Helical" evidence="7">
    <location>
        <begin position="230"/>
        <end position="250"/>
    </location>
</feature>
<evidence type="ECO:0000256" key="6">
    <source>
        <dbReference type="SAM" id="MobiDB-lite"/>
    </source>
</evidence>
<keyword evidence="2" id="KW-0813">Transport</keyword>
<sequence>MSAVGAMAQTKGQGDALALISTPARLRPKGQGEAIALLNKEPSGCAGKSGAQKEWPLWRLSLVALPCLSITVVWSVIMPCSAPYLVALGMSPASATLNNMAGPICGFFTCPLIGALSDSSTSSYGRRRPIIVAALGALWVCGLLFASSAALLPASAAAGFAACMLWLIDIALNALSTPMRVLVADLASSGQQVQVQVLVACFQAVGFLVGFSTMKVYGSDGGLSKHMLEIIVVVCCILTAAVAVMLCVAVEKPLAVDGAARQSSPVSDVLKAVRGSSLLLRRLAGVHCLVFVGATVWLSYSVQWFGLCVFAGDPLAPPGSAAHRSYASGQEAFAYGGQCGSLLKLLMSLLLVVALHRTSLPPKGVYAACIFVGAGVSYAAAFFVKQNADFATACMALSVLPCVGSQGIPWGLIAASNKAAEERGLPVSTALQMALLNCGLVLGQQFTHLTLAAMESFVAPTLALPAMLAAGAVAMTVAGAGALMLPSGAEEHDALGAGGRTGGADLELSPPTPRDARRRESALTCRRARRSARRTARRRESARARERRSVGAQGHIPFKESPPATQDEGAWPPSAARLPSCSSFAWGRGAPRPPFLNCPRGWRRPPSGRAGRGAARRRSAEPAPAAMEPAAAASNACLLASPSFSPSLCWCG</sequence>
<feature type="transmembrane region" description="Helical" evidence="7">
    <location>
        <begin position="365"/>
        <end position="384"/>
    </location>
</feature>
<evidence type="ECO:0000256" key="7">
    <source>
        <dbReference type="SAM" id="Phobius"/>
    </source>
</evidence>
<dbReference type="PANTHER" id="PTHR19432:SF35">
    <property type="entry name" value="SOLUTE CARRIER FAMILY 45 MEMBER 3 ISOFORM X1"/>
    <property type="match status" value="1"/>
</dbReference>
<feature type="region of interest" description="Disordered" evidence="6">
    <location>
        <begin position="493"/>
        <end position="574"/>
    </location>
</feature>
<feature type="transmembrane region" description="Helical" evidence="7">
    <location>
        <begin position="157"/>
        <end position="176"/>
    </location>
</feature>
<proteinExistence type="predicted"/>
<keyword evidence="5 7" id="KW-0472">Membrane</keyword>
<feature type="transmembrane region" description="Helical" evidence="7">
    <location>
        <begin position="197"/>
        <end position="218"/>
    </location>
</feature>
<evidence type="ECO:0000313" key="8">
    <source>
        <dbReference type="EMBL" id="CAK0809127.1"/>
    </source>
</evidence>
<organism evidence="8 9">
    <name type="scientific">Prorocentrum cordatum</name>
    <dbReference type="NCBI Taxonomy" id="2364126"/>
    <lineage>
        <taxon>Eukaryota</taxon>
        <taxon>Sar</taxon>
        <taxon>Alveolata</taxon>
        <taxon>Dinophyceae</taxon>
        <taxon>Prorocentrales</taxon>
        <taxon>Prorocentraceae</taxon>
        <taxon>Prorocentrum</taxon>
    </lineage>
</organism>
<feature type="transmembrane region" description="Helical" evidence="7">
    <location>
        <begin position="57"/>
        <end position="77"/>
    </location>
</feature>
<dbReference type="Proteomes" id="UP001189429">
    <property type="component" value="Unassembled WGS sequence"/>
</dbReference>
<feature type="transmembrane region" description="Helical" evidence="7">
    <location>
        <begin position="462"/>
        <end position="485"/>
    </location>
</feature>
<evidence type="ECO:0000313" key="9">
    <source>
        <dbReference type="Proteomes" id="UP001189429"/>
    </source>
</evidence>
<dbReference type="SUPFAM" id="SSF103473">
    <property type="entry name" value="MFS general substrate transporter"/>
    <property type="match status" value="1"/>
</dbReference>
<feature type="transmembrane region" description="Helical" evidence="7">
    <location>
        <begin position="97"/>
        <end position="117"/>
    </location>
</feature>
<feature type="compositionally biased region" description="Low complexity" evidence="6">
    <location>
        <begin position="604"/>
        <end position="613"/>
    </location>
</feature>
<keyword evidence="9" id="KW-1185">Reference proteome</keyword>
<feature type="transmembrane region" description="Helical" evidence="7">
    <location>
        <begin position="332"/>
        <end position="353"/>
    </location>
</feature>
<dbReference type="Gene3D" id="1.20.1250.20">
    <property type="entry name" value="MFS general substrate transporter like domains"/>
    <property type="match status" value="1"/>
</dbReference>
<dbReference type="PANTHER" id="PTHR19432">
    <property type="entry name" value="SUGAR TRANSPORTER"/>
    <property type="match status" value="1"/>
</dbReference>
<accession>A0ABN9QVM3</accession>
<evidence type="ECO:0000256" key="2">
    <source>
        <dbReference type="ARBA" id="ARBA00022448"/>
    </source>
</evidence>